<proteinExistence type="inferred from homology"/>
<dbReference type="PANTHER" id="PTHR24045">
    <property type="match status" value="1"/>
</dbReference>
<protein>
    <submittedName>
        <fullName evidence="11">N-acetylglucosamine-1-phosphotransferase subunits alpha/beta</fullName>
    </submittedName>
</protein>
<dbReference type="InterPro" id="IPR000800">
    <property type="entry name" value="Notch_dom"/>
</dbReference>
<feature type="domain" description="Stealth protein CR3 conserved region 3" evidence="9">
    <location>
        <begin position="381"/>
        <end position="429"/>
    </location>
</feature>
<evidence type="ECO:0000256" key="3">
    <source>
        <dbReference type="ARBA" id="ARBA00022737"/>
    </source>
</evidence>
<dbReference type="OrthoDB" id="263283at2759"/>
<evidence type="ECO:0000256" key="4">
    <source>
        <dbReference type="ARBA" id="ARBA00023157"/>
    </source>
</evidence>
<evidence type="ECO:0000313" key="12">
    <source>
        <dbReference type="Proteomes" id="UP000440578"/>
    </source>
</evidence>
<dbReference type="InterPro" id="IPR047141">
    <property type="entry name" value="Stealth"/>
</dbReference>
<dbReference type="EMBL" id="VIIS01000556">
    <property type="protein sequence ID" value="KAF0307623.1"/>
    <property type="molecule type" value="Genomic_DNA"/>
</dbReference>
<feature type="transmembrane region" description="Helical" evidence="6">
    <location>
        <begin position="632"/>
        <end position="657"/>
    </location>
</feature>
<evidence type="ECO:0000259" key="10">
    <source>
        <dbReference type="Pfam" id="PF17103"/>
    </source>
</evidence>
<dbReference type="InterPro" id="IPR011992">
    <property type="entry name" value="EF-hand-dom_pair"/>
</dbReference>
<dbReference type="GO" id="GO:0016256">
    <property type="term" value="P:N-glycan processing to lysosome"/>
    <property type="evidence" value="ECO:0007669"/>
    <property type="project" value="TreeGrafter"/>
</dbReference>
<dbReference type="InterPro" id="IPR021520">
    <property type="entry name" value="Stealth_CR2"/>
</dbReference>
<dbReference type="InterPro" id="IPR031356">
    <property type="entry name" value="Stealth_CR4"/>
</dbReference>
<keyword evidence="3" id="KW-0677">Repeat</keyword>
<dbReference type="Gene3D" id="3.30.300.320">
    <property type="match status" value="1"/>
</dbReference>
<feature type="domain" description="Stealth protein CR2 conserved region 2" evidence="8">
    <location>
        <begin position="140"/>
        <end position="241"/>
    </location>
</feature>
<evidence type="ECO:0000259" key="9">
    <source>
        <dbReference type="Pfam" id="PF17102"/>
    </source>
</evidence>
<keyword evidence="6" id="KW-1133">Transmembrane helix</keyword>
<dbReference type="Pfam" id="PF17103">
    <property type="entry name" value="Stealth_CR4"/>
    <property type="match status" value="1"/>
</dbReference>
<comment type="caution">
    <text evidence="11">The sequence shown here is derived from an EMBL/GenBank/DDBJ whole genome shotgun (WGS) entry which is preliminary data.</text>
</comment>
<organism evidence="11 12">
    <name type="scientific">Amphibalanus amphitrite</name>
    <name type="common">Striped barnacle</name>
    <name type="synonym">Balanus amphitrite</name>
    <dbReference type="NCBI Taxonomy" id="1232801"/>
    <lineage>
        <taxon>Eukaryota</taxon>
        <taxon>Metazoa</taxon>
        <taxon>Ecdysozoa</taxon>
        <taxon>Arthropoda</taxon>
        <taxon>Crustacea</taxon>
        <taxon>Multicrustacea</taxon>
        <taxon>Cirripedia</taxon>
        <taxon>Thoracica</taxon>
        <taxon>Thoracicalcarea</taxon>
        <taxon>Balanomorpha</taxon>
        <taxon>Balanoidea</taxon>
        <taxon>Balanidae</taxon>
        <taxon>Amphibalaninae</taxon>
        <taxon>Amphibalanus</taxon>
    </lineage>
</organism>
<dbReference type="AlphaFoldDB" id="A0A6A4WNK7"/>
<keyword evidence="6" id="KW-0472">Membrane</keyword>
<evidence type="ECO:0000256" key="6">
    <source>
        <dbReference type="SAM" id="Phobius"/>
    </source>
</evidence>
<keyword evidence="2 11" id="KW-0808">Transferase</keyword>
<name>A0A6A4WNK7_AMPAM</name>
<dbReference type="Pfam" id="PF00066">
    <property type="entry name" value="Notch"/>
    <property type="match status" value="1"/>
</dbReference>
<dbReference type="GO" id="GO:0005794">
    <property type="term" value="C:Golgi apparatus"/>
    <property type="evidence" value="ECO:0007669"/>
    <property type="project" value="TreeGrafter"/>
</dbReference>
<evidence type="ECO:0000259" key="8">
    <source>
        <dbReference type="Pfam" id="PF11380"/>
    </source>
</evidence>
<dbReference type="Pfam" id="PF11380">
    <property type="entry name" value="Stealth_CR2"/>
    <property type="match status" value="1"/>
</dbReference>
<evidence type="ECO:0000259" key="7">
    <source>
        <dbReference type="Pfam" id="PF00066"/>
    </source>
</evidence>
<gene>
    <name evidence="11" type="primary">gnptab_1</name>
    <name evidence="11" type="ORF">FJT64_021085</name>
</gene>
<keyword evidence="5" id="KW-0325">Glycoprotein</keyword>
<accession>A0A6A4WNK7</accession>
<dbReference type="GO" id="GO:0003976">
    <property type="term" value="F:UDP-N-acetylglucosamine-lysosomal-enzyme N-acetylglucosaminephosphotransferase activity"/>
    <property type="evidence" value="ECO:0007669"/>
    <property type="project" value="TreeGrafter"/>
</dbReference>
<dbReference type="Proteomes" id="UP000440578">
    <property type="component" value="Unassembled WGS sequence"/>
</dbReference>
<dbReference type="SUPFAM" id="SSF47473">
    <property type="entry name" value="EF-hand"/>
    <property type="match status" value="1"/>
</dbReference>
<dbReference type="InterPro" id="IPR031357">
    <property type="entry name" value="Stealth_CR3"/>
</dbReference>
<keyword evidence="12" id="KW-1185">Reference proteome</keyword>
<evidence type="ECO:0000256" key="1">
    <source>
        <dbReference type="ARBA" id="ARBA00007583"/>
    </source>
</evidence>
<dbReference type="Pfam" id="PF17102">
    <property type="entry name" value="Stealth_CR3"/>
    <property type="match status" value="1"/>
</dbReference>
<evidence type="ECO:0000313" key="11">
    <source>
        <dbReference type="EMBL" id="KAF0307623.1"/>
    </source>
</evidence>
<evidence type="ECO:0000256" key="2">
    <source>
        <dbReference type="ARBA" id="ARBA00022679"/>
    </source>
</evidence>
<sequence length="671" mass="75669">MFPSPLPGPPATLLVYASVDEAQDVLQRGTEFRINEDNFTVHQMFWTWDESAALSAAVSDHVVLIGRTVIQETFLQRVADVQKTGAKEVARADDGRALVLKMLDAAVADRLLAENGTAQALRARLMWLTDAAADAVSLSRFADSQELRYSLRSLERHAPWVRRVFLVTNGQIPDWLALDNPKLTLVTHEEIFPDHDHLPTFSSPAIEAHIHRIPGLSEHFLYFNDDVLLGQPVWPEDFLVPGGGYNVFLAWRVPDCALDCSATWLRDGHCDAACNTESCDWDAGDCVGVDPNLQPSPAPDPADEDVDHNAEEHLVDLELGNNSRWEPEGIRPISELSAKERHYLGNDLNPVDQLDTYGLSLLKVNRLYNRRYGPEQRRAVAHMPHLFSRAVIADLQATFADEFARTSAARLRSGDDMQFAFAYFYFLMSERDRVPVGDIFDTIDTDDSGTWSDREIRTLLTKLRVLPLTREDLDRMWALLRSCAEAVPAAADLTTPPGERYLDSNLPVITKEAVLTCPELTTQMERSLGNRTRYPHRVVDASELVSFTMVRSNSSLLVGALDSLRRAPRKFICLNNNVGAAPESETRLVYALLVDFLEALFPRPSQFELPANYRNRFQHVSELREWERQRSLLRVATVLLTLLLLASLLHGQLWSAVCRRRRRAARMVVEL</sequence>
<feature type="domain" description="LNR" evidence="7">
    <location>
        <begin position="254"/>
        <end position="286"/>
    </location>
</feature>
<keyword evidence="4" id="KW-1015">Disulfide bond</keyword>
<feature type="domain" description="Stealth protein CR4 conserved region 4" evidence="10">
    <location>
        <begin position="562"/>
        <end position="619"/>
    </location>
</feature>
<evidence type="ECO:0000256" key="5">
    <source>
        <dbReference type="ARBA" id="ARBA00023180"/>
    </source>
</evidence>
<keyword evidence="6" id="KW-0812">Transmembrane</keyword>
<comment type="similarity">
    <text evidence="1">Belongs to the stealth family.</text>
</comment>
<dbReference type="GO" id="GO:0046835">
    <property type="term" value="P:carbohydrate phosphorylation"/>
    <property type="evidence" value="ECO:0007669"/>
    <property type="project" value="TreeGrafter"/>
</dbReference>
<dbReference type="PANTHER" id="PTHR24045:SF0">
    <property type="entry name" value="N-ACETYLGLUCOSAMINE-1-PHOSPHOTRANSFERASE SUBUNITS ALPHA_BETA"/>
    <property type="match status" value="1"/>
</dbReference>
<reference evidence="11 12" key="1">
    <citation type="submission" date="2019-07" db="EMBL/GenBank/DDBJ databases">
        <title>Draft genome assembly of a fouling barnacle, Amphibalanus amphitrite (Darwin, 1854): The first reference genome for Thecostraca.</title>
        <authorList>
            <person name="Kim W."/>
        </authorList>
    </citation>
    <scope>NUCLEOTIDE SEQUENCE [LARGE SCALE GENOMIC DNA]</scope>
    <source>
        <strain evidence="11">SNU_AA5</strain>
        <tissue evidence="11">Soma without cirri and trophi</tissue>
    </source>
</reference>